<gene>
    <name evidence="2" type="ORF">OCBIM_22039117mg</name>
</gene>
<protein>
    <submittedName>
        <fullName evidence="2">Uncharacterized protein</fullName>
    </submittedName>
</protein>
<accession>A0A0L8I155</accession>
<dbReference type="AlphaFoldDB" id="A0A0L8I155"/>
<evidence type="ECO:0000313" key="2">
    <source>
        <dbReference type="EMBL" id="KOF95233.1"/>
    </source>
</evidence>
<dbReference type="EMBL" id="KQ416779">
    <property type="protein sequence ID" value="KOF95233.1"/>
    <property type="molecule type" value="Genomic_DNA"/>
</dbReference>
<reference evidence="2" key="1">
    <citation type="submission" date="2015-07" db="EMBL/GenBank/DDBJ databases">
        <title>MeaNS - Measles Nucleotide Surveillance Program.</title>
        <authorList>
            <person name="Tran T."/>
            <person name="Druce J."/>
        </authorList>
    </citation>
    <scope>NUCLEOTIDE SEQUENCE</scope>
    <source>
        <strain evidence="2">UCB-OBI-ISO-001</strain>
        <tissue evidence="2">Gonad</tissue>
    </source>
</reference>
<proteinExistence type="predicted"/>
<feature type="transmembrane region" description="Helical" evidence="1">
    <location>
        <begin position="12"/>
        <end position="30"/>
    </location>
</feature>
<sequence length="54" mass="6376">MSLPLFTIDTVPFFLCLILGLSSISKYWAWSPYNFLTNHKNIQKLHQIITYIML</sequence>
<evidence type="ECO:0000256" key="1">
    <source>
        <dbReference type="SAM" id="Phobius"/>
    </source>
</evidence>
<organism evidence="2">
    <name type="scientific">Octopus bimaculoides</name>
    <name type="common">California two-spotted octopus</name>
    <dbReference type="NCBI Taxonomy" id="37653"/>
    <lineage>
        <taxon>Eukaryota</taxon>
        <taxon>Metazoa</taxon>
        <taxon>Spiralia</taxon>
        <taxon>Lophotrochozoa</taxon>
        <taxon>Mollusca</taxon>
        <taxon>Cephalopoda</taxon>
        <taxon>Coleoidea</taxon>
        <taxon>Octopodiformes</taxon>
        <taxon>Octopoda</taxon>
        <taxon>Incirrata</taxon>
        <taxon>Octopodidae</taxon>
        <taxon>Octopus</taxon>
    </lineage>
</organism>
<keyword evidence="1" id="KW-0472">Membrane</keyword>
<keyword evidence="1" id="KW-0812">Transmembrane</keyword>
<name>A0A0L8I155_OCTBM</name>
<keyword evidence="1" id="KW-1133">Transmembrane helix</keyword>